<sequence>MADPLSIAGTALGVVSLALQVRSEITSYCKAWRGAREEIQDVANKAEGLVVPLEALQEIIQDTQFTNPDIANDLLSKVDVLRVGIEKVQASVEKCRPDFEAFAGESFSDKFRAHRKRAVYPFRKDALRALATDLDGMQMNLQTTLHIFSAQNVRLIPSMVAMQGKLLREVQEMHLSLQRVSNGPSQPPPALLESWCTQQQKQEKVITSRSNAAAKKYRYHSRLLGVTVAASFSLTRGAGGFSIAPYLSILIPVSRNSPAFRTMFFYPLMAKSLDPSEFVDNTIELLKYLFEERQASPSDTTPDGESLLDAACFAFRQGSEYHRDAYTHFSRLLMFLIHSGAVLDRSRLKYTGLDSFLGAFPLEEDEHGLHRLLIQQGGFATINGAFQTRLSIPNMRRALEEDETAVHIPEIAKSIIQQSEVHLRQEIRSGASVNQIFGNSTLLQLSVSWSKGIQILLEAGADINTFCYSYPLEMAIRGNYYESAKALLKSGCPLNLEYVSLSENLNDEGKMSFLLIAELVSRRKRLLKVAQAHIPSRVLDELFPKENDSTIPDINVPKIIATLAERGVRLDSSLEIESPGSIYHHAFVKPRTLDRLYEAGFDRVDLYDSTGRTPLMIPSVCQSLNGYCQKRVKWLLSKGADPNRKLPWNTGGTAFHLLAVCMTNTLWPSTVRAWISGTPNIREKNEDPLLFTRYVLETAERDSCICACVTGPTTDGDEDEDEDEDGGEFRGCTPFTAALRSLISPPPRFYTQEAERSGINSFAETIGFFISLVGTTTEIEHAVIRLMTFDALDLRHTCCRDSNFQQTLKRPDEDEVHEIRDEEQRLLEGFERLVAELTSKFENSSLVIMDFLQGPWYRDVVEYLSHLDPCDEEHVKGTQGIGLNLEVAGGVLDRTSLLVGSRIEELPDE</sequence>
<dbReference type="EMBL" id="CP055903">
    <property type="protein sequence ID" value="QKX63610.1"/>
    <property type="molecule type" value="Genomic_DNA"/>
</dbReference>
<dbReference type="RefSeq" id="XP_035349784.1">
    <property type="nucleotide sequence ID" value="XM_035493891.1"/>
</dbReference>
<dbReference type="Gene3D" id="1.25.40.20">
    <property type="entry name" value="Ankyrin repeat-containing domain"/>
    <property type="match status" value="2"/>
</dbReference>
<dbReference type="InterPro" id="IPR036770">
    <property type="entry name" value="Ankyrin_rpt-contain_sf"/>
</dbReference>
<organism evidence="1 2">
    <name type="scientific">Talaromyces rugulosus</name>
    <name type="common">Penicillium rugulosum</name>
    <dbReference type="NCBI Taxonomy" id="121627"/>
    <lineage>
        <taxon>Eukaryota</taxon>
        <taxon>Fungi</taxon>
        <taxon>Dikarya</taxon>
        <taxon>Ascomycota</taxon>
        <taxon>Pezizomycotina</taxon>
        <taxon>Eurotiomycetes</taxon>
        <taxon>Eurotiomycetidae</taxon>
        <taxon>Eurotiales</taxon>
        <taxon>Trichocomaceae</taxon>
        <taxon>Talaromyces</taxon>
        <taxon>Talaromyces sect. Islandici</taxon>
    </lineage>
</organism>
<dbReference type="AlphaFoldDB" id="A0A7H8RAY4"/>
<dbReference type="KEGG" id="trg:TRUGW13939_10781"/>
<accession>A0A7H8RAY4</accession>
<evidence type="ECO:0008006" key="3">
    <source>
        <dbReference type="Google" id="ProtNLM"/>
    </source>
</evidence>
<gene>
    <name evidence="1" type="ORF">TRUGW13939_10781</name>
</gene>
<evidence type="ECO:0000313" key="2">
    <source>
        <dbReference type="Proteomes" id="UP000509510"/>
    </source>
</evidence>
<dbReference type="Proteomes" id="UP000509510">
    <property type="component" value="Chromosome VI"/>
</dbReference>
<dbReference type="GeneID" id="55998260"/>
<reference evidence="2" key="1">
    <citation type="submission" date="2020-06" db="EMBL/GenBank/DDBJ databases">
        <title>A chromosome-scale genome assembly of Talaromyces rugulosus W13939.</title>
        <authorList>
            <person name="Wang B."/>
            <person name="Guo L."/>
            <person name="Ye K."/>
            <person name="Wang L."/>
        </authorList>
    </citation>
    <scope>NUCLEOTIDE SEQUENCE [LARGE SCALE GENOMIC DNA]</scope>
    <source>
        <strain evidence="2">W13939</strain>
    </source>
</reference>
<evidence type="ECO:0000313" key="1">
    <source>
        <dbReference type="EMBL" id="QKX63610.1"/>
    </source>
</evidence>
<dbReference type="OrthoDB" id="1577640at2759"/>
<proteinExistence type="predicted"/>
<name>A0A7H8RAY4_TALRU</name>
<dbReference type="SUPFAM" id="SSF48403">
    <property type="entry name" value="Ankyrin repeat"/>
    <property type="match status" value="1"/>
</dbReference>
<protein>
    <recommendedName>
        <fullName evidence="3">Fungal N-terminal domain-containing protein</fullName>
    </recommendedName>
</protein>
<keyword evidence="2" id="KW-1185">Reference proteome</keyword>